<dbReference type="EMBL" id="BLXT01008183">
    <property type="protein sequence ID" value="GFO46276.1"/>
    <property type="molecule type" value="Genomic_DNA"/>
</dbReference>
<comment type="caution">
    <text evidence="2">The sequence shown here is derived from an EMBL/GenBank/DDBJ whole genome shotgun (WGS) entry which is preliminary data.</text>
</comment>
<sequence length="92" mass="10281">MPLKAAENCLKAGGKPPNTYWFQKEIDSIKKLIPKEYHVDPEGDRFHQNLTPIEFPSEFNLSRVSTGPTRNSIPSEFNLSGVPTGPKRSSIP</sequence>
<feature type="compositionally biased region" description="Polar residues" evidence="1">
    <location>
        <begin position="65"/>
        <end position="78"/>
    </location>
</feature>
<keyword evidence="3" id="KW-1185">Reference proteome</keyword>
<evidence type="ECO:0000256" key="1">
    <source>
        <dbReference type="SAM" id="MobiDB-lite"/>
    </source>
</evidence>
<proteinExistence type="predicted"/>
<feature type="region of interest" description="Disordered" evidence="1">
    <location>
        <begin position="65"/>
        <end position="92"/>
    </location>
</feature>
<accession>A0AAV4DQY2</accession>
<evidence type="ECO:0000313" key="3">
    <source>
        <dbReference type="Proteomes" id="UP000735302"/>
    </source>
</evidence>
<reference evidence="2 3" key="1">
    <citation type="journal article" date="2021" name="Elife">
        <title>Chloroplast acquisition without the gene transfer in kleptoplastic sea slugs, Plakobranchus ocellatus.</title>
        <authorList>
            <person name="Maeda T."/>
            <person name="Takahashi S."/>
            <person name="Yoshida T."/>
            <person name="Shimamura S."/>
            <person name="Takaki Y."/>
            <person name="Nagai Y."/>
            <person name="Toyoda A."/>
            <person name="Suzuki Y."/>
            <person name="Arimoto A."/>
            <person name="Ishii H."/>
            <person name="Satoh N."/>
            <person name="Nishiyama T."/>
            <person name="Hasebe M."/>
            <person name="Maruyama T."/>
            <person name="Minagawa J."/>
            <person name="Obokata J."/>
            <person name="Shigenobu S."/>
        </authorList>
    </citation>
    <scope>NUCLEOTIDE SEQUENCE [LARGE SCALE GENOMIC DNA]</scope>
</reference>
<protein>
    <submittedName>
        <fullName evidence="2">Uncharacterized protein</fullName>
    </submittedName>
</protein>
<organism evidence="2 3">
    <name type="scientific">Plakobranchus ocellatus</name>
    <dbReference type="NCBI Taxonomy" id="259542"/>
    <lineage>
        <taxon>Eukaryota</taxon>
        <taxon>Metazoa</taxon>
        <taxon>Spiralia</taxon>
        <taxon>Lophotrochozoa</taxon>
        <taxon>Mollusca</taxon>
        <taxon>Gastropoda</taxon>
        <taxon>Heterobranchia</taxon>
        <taxon>Euthyneura</taxon>
        <taxon>Panpulmonata</taxon>
        <taxon>Sacoglossa</taxon>
        <taxon>Placobranchoidea</taxon>
        <taxon>Plakobranchidae</taxon>
        <taxon>Plakobranchus</taxon>
    </lineage>
</organism>
<evidence type="ECO:0000313" key="2">
    <source>
        <dbReference type="EMBL" id="GFO46276.1"/>
    </source>
</evidence>
<dbReference type="Proteomes" id="UP000735302">
    <property type="component" value="Unassembled WGS sequence"/>
</dbReference>
<gene>
    <name evidence="2" type="ORF">PoB_007278100</name>
</gene>
<dbReference type="AlphaFoldDB" id="A0AAV4DQY2"/>
<name>A0AAV4DQY2_9GAST</name>